<evidence type="ECO:0000256" key="12">
    <source>
        <dbReference type="SAM" id="SignalP"/>
    </source>
</evidence>
<feature type="domain" description="TonB-dependent receptor plug" evidence="14">
    <location>
        <begin position="62"/>
        <end position="171"/>
    </location>
</feature>
<evidence type="ECO:0000313" key="16">
    <source>
        <dbReference type="Proteomes" id="UP001595555"/>
    </source>
</evidence>
<organism evidence="15 16">
    <name type="scientific">Cellvibrio fontiphilus</name>
    <dbReference type="NCBI Taxonomy" id="1815559"/>
    <lineage>
        <taxon>Bacteria</taxon>
        <taxon>Pseudomonadati</taxon>
        <taxon>Pseudomonadota</taxon>
        <taxon>Gammaproteobacteria</taxon>
        <taxon>Cellvibrionales</taxon>
        <taxon>Cellvibrionaceae</taxon>
        <taxon>Cellvibrio</taxon>
    </lineage>
</organism>
<proteinExistence type="inferred from homology"/>
<dbReference type="Proteomes" id="UP001595555">
    <property type="component" value="Unassembled WGS sequence"/>
</dbReference>
<sequence>MKGGVVSKCCSWAVVIAVGMALASVAQAHERVLKKAKQAKAAEVEEVRVWGDARDASHAGYTNPTSVLTQEDMVSINATTTEDLVKYEPSLVIRKRYIGDSNGTLGLRGSNMFATPRSMVFADGVPLHYFLQTRWSGAPRWTMVSASEIAQVEILYGPFSAEYSGNAMGGVILIETAIPQERQVHVDLDYFSQDFSAYGFSDRLEGYKTFVSYGETFRSENLGDFSLYFSYNRLENESQPQSYYFDSKRTLNNATPVTGMVSDTDVLGKPAYYFGDTGVEQAVTDNFKMKLGHDFGNWSSLLNIAYEDRNTLRDTPNTYLTNSAGNKVWSGNFIQDGIAISVPAARLGASELDRRSLSTGLRIKGELNEQLRFEGNLSDFRILEDNSRASSHSLQDPLFNGRGQTTDYQDTGWQTAEGKFVFTGIEAVELISGIRYETYELNLDVFNSANWQQADNAGFASRSGGETNIAAAFVQMNWGVNERWDLALGGRYEQWQSKNGYYSKDIAATPAFDLVEVADADSNQFSPKFSLGYVPAEDWLVRYSLAKAYRFPIVEELFTQSLNYSSAVQAQPDLKPENGLHHNLMLEKQFDAGYARINIFTETIKDAIESQTTFLPSGSPVPSVTTFAAIDEVETDGIEFILNRYGLWVPELDLRFNLAYTKSIIADNSTAEANNPAGTNSIEGNDYPRMPRWRGNIMATYHATDRWDLSANLQYADKSFGRLDNTDTAEQVMGAQDGYTRLGVKTTFDVTPALEINVGVDNLTNELSYVAHPWPGRSYYLGLSYAL</sequence>
<dbReference type="PROSITE" id="PS52016">
    <property type="entry name" value="TONB_DEPENDENT_REC_3"/>
    <property type="match status" value="1"/>
</dbReference>
<dbReference type="EMBL" id="JBHRTF010000002">
    <property type="protein sequence ID" value="MFC3114340.1"/>
    <property type="molecule type" value="Genomic_DNA"/>
</dbReference>
<evidence type="ECO:0000256" key="7">
    <source>
        <dbReference type="ARBA" id="ARBA00023077"/>
    </source>
</evidence>
<dbReference type="InterPro" id="IPR039426">
    <property type="entry name" value="TonB-dep_rcpt-like"/>
</dbReference>
<evidence type="ECO:0000256" key="10">
    <source>
        <dbReference type="PROSITE-ProRule" id="PRU01360"/>
    </source>
</evidence>
<dbReference type="RefSeq" id="WP_378115599.1">
    <property type="nucleotide sequence ID" value="NZ_JBHRTF010000002.1"/>
</dbReference>
<keyword evidence="16" id="KW-1185">Reference proteome</keyword>
<dbReference type="Gene3D" id="2.170.130.10">
    <property type="entry name" value="TonB-dependent receptor, plug domain"/>
    <property type="match status" value="1"/>
</dbReference>
<keyword evidence="2 10" id="KW-0813">Transport</keyword>
<dbReference type="PANTHER" id="PTHR30069:SF53">
    <property type="entry name" value="COLICIN I RECEPTOR-RELATED"/>
    <property type="match status" value="1"/>
</dbReference>
<feature type="chain" id="PRO_5045612704" evidence="12">
    <location>
        <begin position="29"/>
        <end position="787"/>
    </location>
</feature>
<evidence type="ECO:0000256" key="6">
    <source>
        <dbReference type="ARBA" id="ARBA00023065"/>
    </source>
</evidence>
<evidence type="ECO:0000256" key="11">
    <source>
        <dbReference type="RuleBase" id="RU003357"/>
    </source>
</evidence>
<keyword evidence="15" id="KW-0675">Receptor</keyword>
<evidence type="ECO:0000256" key="8">
    <source>
        <dbReference type="ARBA" id="ARBA00023136"/>
    </source>
</evidence>
<feature type="domain" description="TonB-dependent receptor-like beta-barrel" evidence="13">
    <location>
        <begin position="284"/>
        <end position="763"/>
    </location>
</feature>
<evidence type="ECO:0000256" key="4">
    <source>
        <dbReference type="ARBA" id="ARBA00022692"/>
    </source>
</evidence>
<dbReference type="SUPFAM" id="SSF56935">
    <property type="entry name" value="Porins"/>
    <property type="match status" value="1"/>
</dbReference>
<comment type="similarity">
    <text evidence="10 11">Belongs to the TonB-dependent receptor family.</text>
</comment>
<dbReference type="PANTHER" id="PTHR30069">
    <property type="entry name" value="TONB-DEPENDENT OUTER MEMBRANE RECEPTOR"/>
    <property type="match status" value="1"/>
</dbReference>
<protein>
    <submittedName>
        <fullName evidence="15">TonB-dependent receptor</fullName>
    </submittedName>
</protein>
<keyword evidence="4 10" id="KW-0812">Transmembrane</keyword>
<dbReference type="InterPro" id="IPR012910">
    <property type="entry name" value="Plug_dom"/>
</dbReference>
<evidence type="ECO:0000313" key="15">
    <source>
        <dbReference type="EMBL" id="MFC3114340.1"/>
    </source>
</evidence>
<keyword evidence="6" id="KW-0406">Ion transport</keyword>
<dbReference type="Pfam" id="PF07715">
    <property type="entry name" value="Plug"/>
    <property type="match status" value="1"/>
</dbReference>
<evidence type="ECO:0000256" key="3">
    <source>
        <dbReference type="ARBA" id="ARBA00022452"/>
    </source>
</evidence>
<keyword evidence="3 10" id="KW-1134">Transmembrane beta strand</keyword>
<keyword evidence="9 10" id="KW-0998">Cell outer membrane</keyword>
<dbReference type="InterPro" id="IPR037066">
    <property type="entry name" value="Plug_dom_sf"/>
</dbReference>
<evidence type="ECO:0000256" key="5">
    <source>
        <dbReference type="ARBA" id="ARBA00022729"/>
    </source>
</evidence>
<name>A0ABV7F9X4_9GAMM</name>
<feature type="signal peptide" evidence="12">
    <location>
        <begin position="1"/>
        <end position="28"/>
    </location>
</feature>
<accession>A0ABV7F9X4</accession>
<reference evidence="16" key="1">
    <citation type="journal article" date="2019" name="Int. J. Syst. Evol. Microbiol.">
        <title>The Global Catalogue of Microorganisms (GCM) 10K type strain sequencing project: providing services to taxonomists for standard genome sequencing and annotation.</title>
        <authorList>
            <consortium name="The Broad Institute Genomics Platform"/>
            <consortium name="The Broad Institute Genome Sequencing Center for Infectious Disease"/>
            <person name="Wu L."/>
            <person name="Ma J."/>
        </authorList>
    </citation>
    <scope>NUCLEOTIDE SEQUENCE [LARGE SCALE GENOMIC DNA]</scope>
    <source>
        <strain evidence="16">KCTC 52237</strain>
    </source>
</reference>
<comment type="caution">
    <text evidence="15">The sequence shown here is derived from an EMBL/GenBank/DDBJ whole genome shotgun (WGS) entry which is preliminary data.</text>
</comment>
<evidence type="ECO:0000259" key="14">
    <source>
        <dbReference type="Pfam" id="PF07715"/>
    </source>
</evidence>
<keyword evidence="8 10" id="KW-0472">Membrane</keyword>
<evidence type="ECO:0000256" key="1">
    <source>
        <dbReference type="ARBA" id="ARBA00004571"/>
    </source>
</evidence>
<evidence type="ECO:0000256" key="9">
    <source>
        <dbReference type="ARBA" id="ARBA00023237"/>
    </source>
</evidence>
<evidence type="ECO:0000256" key="2">
    <source>
        <dbReference type="ARBA" id="ARBA00022448"/>
    </source>
</evidence>
<evidence type="ECO:0000259" key="13">
    <source>
        <dbReference type="Pfam" id="PF00593"/>
    </source>
</evidence>
<comment type="subcellular location">
    <subcellularLocation>
        <location evidence="1 10">Cell outer membrane</location>
        <topology evidence="1 10">Multi-pass membrane protein</topology>
    </subcellularLocation>
</comment>
<keyword evidence="7 11" id="KW-0798">TonB box</keyword>
<dbReference type="InterPro" id="IPR000531">
    <property type="entry name" value="Beta-barrel_TonB"/>
</dbReference>
<dbReference type="Gene3D" id="2.40.170.20">
    <property type="entry name" value="TonB-dependent receptor, beta-barrel domain"/>
    <property type="match status" value="1"/>
</dbReference>
<dbReference type="Pfam" id="PF00593">
    <property type="entry name" value="TonB_dep_Rec_b-barrel"/>
    <property type="match status" value="1"/>
</dbReference>
<gene>
    <name evidence="15" type="ORF">ACFODX_02150</name>
</gene>
<keyword evidence="5 12" id="KW-0732">Signal</keyword>
<dbReference type="InterPro" id="IPR036942">
    <property type="entry name" value="Beta-barrel_TonB_sf"/>
</dbReference>